<dbReference type="EMBL" id="GG704916">
    <property type="protein sequence ID" value="EAS32914.1"/>
    <property type="molecule type" value="Genomic_DNA"/>
</dbReference>
<evidence type="ECO:0000313" key="2">
    <source>
        <dbReference type="EMBL" id="EAS32914.1"/>
    </source>
</evidence>
<dbReference type="AlphaFoldDB" id="A0A0E1RWY2"/>
<feature type="compositionally biased region" description="Polar residues" evidence="1">
    <location>
        <begin position="1"/>
        <end position="20"/>
    </location>
</feature>
<reference evidence="3" key="2">
    <citation type="journal article" date="2010" name="Genome Res.">
        <title>Population genomic sequencing of Coccidioides fungi reveals recent hybridization and transposon control.</title>
        <authorList>
            <person name="Neafsey D.E."/>
            <person name="Barker B.M."/>
            <person name="Sharpton T.J."/>
            <person name="Stajich J.E."/>
            <person name="Park D.J."/>
            <person name="Whiston E."/>
            <person name="Hung C.-Y."/>
            <person name="McMahan C."/>
            <person name="White J."/>
            <person name="Sykes S."/>
            <person name="Heiman D."/>
            <person name="Young S."/>
            <person name="Zeng Q."/>
            <person name="Abouelleil A."/>
            <person name="Aftuck L."/>
            <person name="Bessette D."/>
            <person name="Brown A."/>
            <person name="FitzGerald M."/>
            <person name="Lui A."/>
            <person name="Macdonald J.P."/>
            <person name="Priest M."/>
            <person name="Orbach M.J."/>
            <person name="Galgiani J.N."/>
            <person name="Kirkland T.N."/>
            <person name="Cole G.T."/>
            <person name="Birren B.W."/>
            <person name="Henn M.R."/>
            <person name="Taylor J.W."/>
            <person name="Rounsley S.D."/>
        </authorList>
    </citation>
    <scope>GENOME REANNOTATION</scope>
    <source>
        <strain evidence="3">RS</strain>
    </source>
</reference>
<feature type="region of interest" description="Disordered" evidence="1">
    <location>
        <begin position="1"/>
        <end position="21"/>
    </location>
</feature>
<dbReference type="VEuPathDB" id="FungiDB:CIMG_03938"/>
<evidence type="ECO:0000256" key="1">
    <source>
        <dbReference type="SAM" id="MobiDB-lite"/>
    </source>
</evidence>
<feature type="region of interest" description="Disordered" evidence="1">
    <location>
        <begin position="50"/>
        <end position="69"/>
    </location>
</feature>
<keyword evidence="3" id="KW-1185">Reference proteome</keyword>
<protein>
    <submittedName>
        <fullName evidence="2">Uncharacterized protein</fullName>
    </submittedName>
</protein>
<accession>A0A0E1RWY2</accession>
<gene>
    <name evidence="2" type="ORF">CIMG_03938</name>
</gene>
<dbReference type="Proteomes" id="UP000001261">
    <property type="component" value="Unassembled WGS sequence"/>
</dbReference>
<organism evidence="2 3">
    <name type="scientific">Coccidioides immitis (strain RS)</name>
    <name type="common">Valley fever fungus</name>
    <dbReference type="NCBI Taxonomy" id="246410"/>
    <lineage>
        <taxon>Eukaryota</taxon>
        <taxon>Fungi</taxon>
        <taxon>Dikarya</taxon>
        <taxon>Ascomycota</taxon>
        <taxon>Pezizomycotina</taxon>
        <taxon>Eurotiomycetes</taxon>
        <taxon>Eurotiomycetidae</taxon>
        <taxon>Onygenales</taxon>
        <taxon>Onygenaceae</taxon>
        <taxon>Coccidioides</taxon>
    </lineage>
</organism>
<evidence type="ECO:0000313" key="3">
    <source>
        <dbReference type="Proteomes" id="UP000001261"/>
    </source>
</evidence>
<reference evidence="3" key="1">
    <citation type="journal article" date="2009" name="Genome Res.">
        <title>Comparative genomic analyses of the human fungal pathogens Coccidioides and their relatives.</title>
        <authorList>
            <person name="Sharpton T.J."/>
            <person name="Stajich J.E."/>
            <person name="Rounsley S.D."/>
            <person name="Gardner M.J."/>
            <person name="Wortman J.R."/>
            <person name="Jordar V.S."/>
            <person name="Maiti R."/>
            <person name="Kodira C.D."/>
            <person name="Neafsey D.E."/>
            <person name="Zeng Q."/>
            <person name="Hung C.-Y."/>
            <person name="McMahan C."/>
            <person name="Muszewska A."/>
            <person name="Grynberg M."/>
            <person name="Mandel M.A."/>
            <person name="Kellner E.M."/>
            <person name="Barker B.M."/>
            <person name="Galgiani J.N."/>
            <person name="Orbach M.J."/>
            <person name="Kirkland T.N."/>
            <person name="Cole G.T."/>
            <person name="Henn M.R."/>
            <person name="Birren B.W."/>
            <person name="Taylor J.W."/>
        </authorList>
    </citation>
    <scope>NUCLEOTIDE SEQUENCE [LARGE SCALE GENOMIC DNA]</scope>
    <source>
        <strain evidence="3">RS</strain>
    </source>
</reference>
<dbReference type="GeneID" id="4563102"/>
<proteinExistence type="predicted"/>
<dbReference type="RefSeq" id="XP_001244497.1">
    <property type="nucleotide sequence ID" value="XM_001244496.1"/>
</dbReference>
<name>A0A0E1RWY2_COCIM</name>
<dbReference type="InParanoid" id="A0A0E1RWY2"/>
<sequence length="117" mass="12775">MAGQMFTQPRNHSPFMSSKPQKCRTYAPSALTRWQWASASFAVVSSSAPRLTSNLSHPQDPFGPQTAGHSPVLWDCERNPQVFLKGGARDKILVGTDFLNAPSIAKTMKVKELASAD</sequence>
<dbReference type="KEGG" id="cim:CIMG_03938"/>